<dbReference type="AlphaFoldDB" id="K1SSB7"/>
<dbReference type="EMBL" id="AJWY01007611">
    <property type="protein sequence ID" value="EKC63512.1"/>
    <property type="molecule type" value="Genomic_DNA"/>
</dbReference>
<sequence length="23" mass="2575">MSDFIVSARKYRPATFSSVVGQK</sequence>
<feature type="non-terminal residue" evidence="1">
    <location>
        <position position="23"/>
    </location>
</feature>
<protein>
    <submittedName>
        <fullName evidence="1">Uncharacterized protein</fullName>
    </submittedName>
</protein>
<proteinExistence type="predicted"/>
<name>K1SSB7_9ZZZZ</name>
<accession>K1SSB7</accession>
<evidence type="ECO:0000313" key="1">
    <source>
        <dbReference type="EMBL" id="EKC63512.1"/>
    </source>
</evidence>
<comment type="caution">
    <text evidence="1">The sequence shown here is derived from an EMBL/GenBank/DDBJ whole genome shotgun (WGS) entry which is preliminary data.</text>
</comment>
<gene>
    <name evidence="1" type="ORF">LEA_11300</name>
</gene>
<reference evidence="1" key="1">
    <citation type="journal article" date="2013" name="Environ. Microbiol.">
        <title>Microbiota from the distal guts of lean and obese adolescents exhibit partial functional redundancy besides clear differences in community structure.</title>
        <authorList>
            <person name="Ferrer M."/>
            <person name="Ruiz A."/>
            <person name="Lanza F."/>
            <person name="Haange S.B."/>
            <person name="Oberbach A."/>
            <person name="Till H."/>
            <person name="Bargiela R."/>
            <person name="Campoy C."/>
            <person name="Segura M.T."/>
            <person name="Richter M."/>
            <person name="von Bergen M."/>
            <person name="Seifert J."/>
            <person name="Suarez A."/>
        </authorList>
    </citation>
    <scope>NUCLEOTIDE SEQUENCE</scope>
</reference>
<organism evidence="1">
    <name type="scientific">human gut metagenome</name>
    <dbReference type="NCBI Taxonomy" id="408170"/>
    <lineage>
        <taxon>unclassified sequences</taxon>
        <taxon>metagenomes</taxon>
        <taxon>organismal metagenomes</taxon>
    </lineage>
</organism>